<accession>A0A380DKQ1</accession>
<dbReference type="Proteomes" id="UP000254502">
    <property type="component" value="Unassembled WGS sequence"/>
</dbReference>
<gene>
    <name evidence="2" type="ORF">NCTC5664_00533</name>
</gene>
<organism evidence="2 3">
    <name type="scientific">Staphylococcus aureus</name>
    <dbReference type="NCBI Taxonomy" id="1280"/>
    <lineage>
        <taxon>Bacteria</taxon>
        <taxon>Bacillati</taxon>
        <taxon>Bacillota</taxon>
        <taxon>Bacilli</taxon>
        <taxon>Bacillales</taxon>
        <taxon>Staphylococcaceae</taxon>
        <taxon>Staphylococcus</taxon>
    </lineage>
</organism>
<name>A0A380DKQ1_STAAU</name>
<evidence type="ECO:0000313" key="2">
    <source>
        <dbReference type="EMBL" id="SUK34109.1"/>
    </source>
</evidence>
<keyword evidence="1" id="KW-0472">Membrane</keyword>
<feature type="transmembrane region" description="Helical" evidence="1">
    <location>
        <begin position="97"/>
        <end position="116"/>
    </location>
</feature>
<dbReference type="EMBL" id="UHAQ01000002">
    <property type="protein sequence ID" value="SUK34109.1"/>
    <property type="molecule type" value="Genomic_DNA"/>
</dbReference>
<dbReference type="InterPro" id="IPR031676">
    <property type="entry name" value="DUF5083"/>
</dbReference>
<reference evidence="2 3" key="1">
    <citation type="submission" date="2018-06" db="EMBL/GenBank/DDBJ databases">
        <authorList>
            <consortium name="Pathogen Informatics"/>
            <person name="Doyle S."/>
        </authorList>
    </citation>
    <scope>NUCLEOTIDE SEQUENCE [LARGE SCALE GENOMIC DNA]</scope>
    <source>
        <strain evidence="2 3">NCTC5664</strain>
    </source>
</reference>
<protein>
    <submittedName>
        <fullName evidence="2">Membrane protein</fullName>
    </submittedName>
</protein>
<sequence>MEKIKKINKIFLSFEVIPFAMMILLAFPPIIASLINNRLQYGRDLYDRVSFYCYISIMVAYAITILLEIIFYFILLKNYQYDRSNIELANRVKVTKVLSILYIIPGLYAIPFYFRFLHIRSFRENKKSGQPAYHFWEFFIKPNRKPIELKDFFIKIDN</sequence>
<feature type="transmembrane region" description="Helical" evidence="1">
    <location>
        <begin position="12"/>
        <end position="35"/>
    </location>
</feature>
<evidence type="ECO:0000256" key="1">
    <source>
        <dbReference type="SAM" id="Phobius"/>
    </source>
</evidence>
<dbReference type="Pfam" id="PF16890">
    <property type="entry name" value="DUF5083"/>
    <property type="match status" value="1"/>
</dbReference>
<keyword evidence="1" id="KW-0812">Transmembrane</keyword>
<feature type="transmembrane region" description="Helical" evidence="1">
    <location>
        <begin position="55"/>
        <end position="76"/>
    </location>
</feature>
<proteinExistence type="predicted"/>
<evidence type="ECO:0000313" key="3">
    <source>
        <dbReference type="Proteomes" id="UP000254502"/>
    </source>
</evidence>
<dbReference type="AlphaFoldDB" id="A0A380DKQ1"/>
<keyword evidence="1" id="KW-1133">Transmembrane helix</keyword>